<dbReference type="AlphaFoldDB" id="A0A370G2W4"/>
<dbReference type="FunFam" id="1.10.3810.10:FF:000001">
    <property type="entry name" value="Penicillin-binding protein 1A"/>
    <property type="match status" value="1"/>
</dbReference>
<keyword evidence="13" id="KW-0511">Multifunctional enzyme</keyword>
<dbReference type="GO" id="GO:0005886">
    <property type="term" value="C:plasma membrane"/>
    <property type="evidence" value="ECO:0007669"/>
    <property type="project" value="UniProtKB-SubCell"/>
</dbReference>
<comment type="similarity">
    <text evidence="2">In the C-terminal section; belongs to the transpeptidase family.</text>
</comment>
<keyword evidence="21" id="KW-1185">Reference proteome</keyword>
<dbReference type="Pfam" id="PF00912">
    <property type="entry name" value="Transgly"/>
    <property type="match status" value="1"/>
</dbReference>
<keyword evidence="7" id="KW-0328">Glycosyltransferase</keyword>
<comment type="subcellular location">
    <subcellularLocation>
        <location evidence="1">Cell membrane</location>
    </subcellularLocation>
</comment>
<sequence>MRTFTGISAISIMFILFAVILSGFIRDAGDSQRFNTLLDKKINVSDTRLPEASVFLDKNGQVFAEDQHPFRISLSGKDIPAFIKQIFITSEDRDFYSHNGFDMSAIARAFMENTKSSGIEQGGSTITQQLARNLFLNNQKNYKRKASEILIAYELENTFTKDQILEKYLNAIYFQHNVYGVEAAAEYYFSKPLSELSKGEMAFIAAIPNNPSKYDPYVHFKDTKNRQERLLDLLAANKELTAQEAKTIKQERINLVPYKKHNQYPDYASLAKKELRDLIAAEDGFKQKLQSANSTIRKRAEEDLNQRVKEVLQSGAVIHTSLDPGIQAAASSAVDQQLNGQPEEGAEVVIQYKDHHIAAVVGGKDYKEGSFNRAYQAFRQPGSAIKPLLDYGPYIETFHAGVSDKVSGAPFCENNYCPSNYSGSFYGDVSLKTAFTFSYNTPAIRLLSKTGIKKAFSYLAPFQFEQLKPEDYRLPAAIGGFTYGMTPLELTNAYSAFVNNGYYQPARAISKVTDRSGKILYQWHDKPVKVWSMSTAKKMKELMASVVENGTGRKASIPAAYIGGKTGTTNDYKDFWFIGIKDDLLAGVWVGRDIPSSMQSIESTAPHLKIWKKTMMDR</sequence>
<evidence type="ECO:0000256" key="17">
    <source>
        <dbReference type="SAM" id="Phobius"/>
    </source>
</evidence>
<evidence type="ECO:0000256" key="2">
    <source>
        <dbReference type="ARBA" id="ARBA00007090"/>
    </source>
</evidence>
<dbReference type="SUPFAM" id="SSF53955">
    <property type="entry name" value="Lysozyme-like"/>
    <property type="match status" value="1"/>
</dbReference>
<dbReference type="GO" id="GO:0009002">
    <property type="term" value="F:serine-type D-Ala-D-Ala carboxypeptidase activity"/>
    <property type="evidence" value="ECO:0007669"/>
    <property type="project" value="UniProtKB-EC"/>
</dbReference>
<dbReference type="PANTHER" id="PTHR32282:SF11">
    <property type="entry name" value="PENICILLIN-BINDING PROTEIN 1B"/>
    <property type="match status" value="1"/>
</dbReference>
<evidence type="ECO:0000256" key="16">
    <source>
        <dbReference type="ARBA" id="ARBA00049902"/>
    </source>
</evidence>
<comment type="caution">
    <text evidence="20">The sequence shown here is derived from an EMBL/GenBank/DDBJ whole genome shotgun (WGS) entry which is preliminary data.</text>
</comment>
<evidence type="ECO:0000256" key="4">
    <source>
        <dbReference type="ARBA" id="ARBA00022475"/>
    </source>
</evidence>
<evidence type="ECO:0000256" key="6">
    <source>
        <dbReference type="ARBA" id="ARBA00022670"/>
    </source>
</evidence>
<keyword evidence="12 17" id="KW-0472">Membrane</keyword>
<protein>
    <submittedName>
        <fullName evidence="20">Penicillin-binding protein 1A</fullName>
    </submittedName>
</protein>
<comment type="catalytic activity">
    <reaction evidence="15">
        <text>Preferential cleavage: (Ac)2-L-Lys-D-Ala-|-D-Ala. Also transpeptidation of peptidyl-alanyl moieties that are N-acyl substituents of D-alanine.</text>
        <dbReference type="EC" id="3.4.16.4"/>
    </reaction>
</comment>
<evidence type="ECO:0000256" key="14">
    <source>
        <dbReference type="ARBA" id="ARBA00023316"/>
    </source>
</evidence>
<dbReference type="GO" id="GO:0006508">
    <property type="term" value="P:proteolysis"/>
    <property type="evidence" value="ECO:0007669"/>
    <property type="project" value="UniProtKB-KW"/>
</dbReference>
<keyword evidence="11" id="KW-0573">Peptidoglycan synthesis</keyword>
<feature type="domain" description="Glycosyl transferase family 51" evidence="19">
    <location>
        <begin position="71"/>
        <end position="232"/>
    </location>
</feature>
<proteinExistence type="inferred from homology"/>
<evidence type="ECO:0000256" key="15">
    <source>
        <dbReference type="ARBA" id="ARBA00034000"/>
    </source>
</evidence>
<dbReference type="GO" id="GO:0071555">
    <property type="term" value="P:cell wall organization"/>
    <property type="evidence" value="ECO:0007669"/>
    <property type="project" value="UniProtKB-KW"/>
</dbReference>
<keyword evidence="5" id="KW-0121">Carboxypeptidase</keyword>
<dbReference type="InterPro" id="IPR050396">
    <property type="entry name" value="Glycosyltr_51/Transpeptidase"/>
</dbReference>
<dbReference type="GO" id="GO:0009252">
    <property type="term" value="P:peptidoglycan biosynthetic process"/>
    <property type="evidence" value="ECO:0007669"/>
    <property type="project" value="UniProtKB-KW"/>
</dbReference>
<dbReference type="Gene3D" id="3.40.710.10">
    <property type="entry name" value="DD-peptidase/beta-lactamase superfamily"/>
    <property type="match status" value="1"/>
</dbReference>
<dbReference type="InterPro" id="IPR001460">
    <property type="entry name" value="PCN-bd_Tpept"/>
</dbReference>
<evidence type="ECO:0000256" key="11">
    <source>
        <dbReference type="ARBA" id="ARBA00022984"/>
    </source>
</evidence>
<dbReference type="PANTHER" id="PTHR32282">
    <property type="entry name" value="BINDING PROTEIN TRANSPEPTIDASE, PUTATIVE-RELATED"/>
    <property type="match status" value="1"/>
</dbReference>
<reference evidence="20 21" key="1">
    <citation type="submission" date="2018-07" db="EMBL/GenBank/DDBJ databases">
        <title>Genomic Encyclopedia of Type Strains, Phase IV (KMG-IV): sequencing the most valuable type-strain genomes for metagenomic binning, comparative biology and taxonomic classification.</title>
        <authorList>
            <person name="Goeker M."/>
        </authorList>
    </citation>
    <scope>NUCLEOTIDE SEQUENCE [LARGE SCALE GENOMIC DNA]</scope>
    <source>
        <strain evidence="20 21">DSM 25281</strain>
    </source>
</reference>
<comment type="similarity">
    <text evidence="3">In the N-terminal section; belongs to the glycosyltransferase 51 family.</text>
</comment>
<evidence type="ECO:0000256" key="12">
    <source>
        <dbReference type="ARBA" id="ARBA00023136"/>
    </source>
</evidence>
<keyword evidence="14" id="KW-0961">Cell wall biogenesis/degradation</keyword>
<evidence type="ECO:0000256" key="7">
    <source>
        <dbReference type="ARBA" id="ARBA00022676"/>
    </source>
</evidence>
<evidence type="ECO:0000313" key="21">
    <source>
        <dbReference type="Proteomes" id="UP000255326"/>
    </source>
</evidence>
<evidence type="ECO:0000259" key="18">
    <source>
        <dbReference type="Pfam" id="PF00905"/>
    </source>
</evidence>
<organism evidence="20 21">
    <name type="scientific">Falsibacillus pallidus</name>
    <dbReference type="NCBI Taxonomy" id="493781"/>
    <lineage>
        <taxon>Bacteria</taxon>
        <taxon>Bacillati</taxon>
        <taxon>Bacillota</taxon>
        <taxon>Bacilli</taxon>
        <taxon>Bacillales</taxon>
        <taxon>Bacillaceae</taxon>
        <taxon>Falsibacillus</taxon>
    </lineage>
</organism>
<dbReference type="InterPro" id="IPR001264">
    <property type="entry name" value="Glyco_trans_51"/>
</dbReference>
<dbReference type="GO" id="GO:0008955">
    <property type="term" value="F:peptidoglycan glycosyltransferase activity"/>
    <property type="evidence" value="ECO:0007669"/>
    <property type="project" value="UniProtKB-EC"/>
</dbReference>
<dbReference type="SUPFAM" id="SSF56601">
    <property type="entry name" value="beta-lactamase/transpeptidase-like"/>
    <property type="match status" value="1"/>
</dbReference>
<dbReference type="Proteomes" id="UP000255326">
    <property type="component" value="Unassembled WGS sequence"/>
</dbReference>
<keyword evidence="17" id="KW-0812">Transmembrane</keyword>
<evidence type="ECO:0000256" key="1">
    <source>
        <dbReference type="ARBA" id="ARBA00004236"/>
    </source>
</evidence>
<dbReference type="InterPro" id="IPR036950">
    <property type="entry name" value="PBP_transglycosylase"/>
</dbReference>
<evidence type="ECO:0000313" key="20">
    <source>
        <dbReference type="EMBL" id="RDI36934.1"/>
    </source>
</evidence>
<dbReference type="GO" id="GO:0008360">
    <property type="term" value="P:regulation of cell shape"/>
    <property type="evidence" value="ECO:0007669"/>
    <property type="project" value="UniProtKB-KW"/>
</dbReference>
<feature type="domain" description="Penicillin-binding protein transpeptidase" evidence="18">
    <location>
        <begin position="347"/>
        <end position="580"/>
    </location>
</feature>
<dbReference type="InterPro" id="IPR023346">
    <property type="entry name" value="Lysozyme-like_dom_sf"/>
</dbReference>
<keyword evidence="6" id="KW-0645">Protease</keyword>
<dbReference type="Gene3D" id="1.10.3810.10">
    <property type="entry name" value="Biosynthetic peptidoglycan transglycosylase-like"/>
    <property type="match status" value="1"/>
</dbReference>
<dbReference type="RefSeq" id="WP_245948536.1">
    <property type="nucleotide sequence ID" value="NZ_QQAY01000024.1"/>
</dbReference>
<keyword evidence="10" id="KW-0133">Cell shape</keyword>
<keyword evidence="8" id="KW-0808">Transferase</keyword>
<evidence type="ECO:0000256" key="10">
    <source>
        <dbReference type="ARBA" id="ARBA00022960"/>
    </source>
</evidence>
<keyword evidence="9" id="KW-0378">Hydrolase</keyword>
<evidence type="ECO:0000256" key="3">
    <source>
        <dbReference type="ARBA" id="ARBA00007739"/>
    </source>
</evidence>
<feature type="transmembrane region" description="Helical" evidence="17">
    <location>
        <begin position="6"/>
        <end position="25"/>
    </location>
</feature>
<name>A0A370G2W4_9BACI</name>
<evidence type="ECO:0000259" key="19">
    <source>
        <dbReference type="Pfam" id="PF00912"/>
    </source>
</evidence>
<dbReference type="Pfam" id="PF00905">
    <property type="entry name" value="Transpeptidase"/>
    <property type="match status" value="1"/>
</dbReference>
<keyword evidence="4" id="KW-1003">Cell membrane</keyword>
<dbReference type="GO" id="GO:0030288">
    <property type="term" value="C:outer membrane-bounded periplasmic space"/>
    <property type="evidence" value="ECO:0007669"/>
    <property type="project" value="TreeGrafter"/>
</dbReference>
<evidence type="ECO:0000256" key="5">
    <source>
        <dbReference type="ARBA" id="ARBA00022645"/>
    </source>
</evidence>
<dbReference type="InterPro" id="IPR012338">
    <property type="entry name" value="Beta-lactam/transpept-like"/>
</dbReference>
<evidence type="ECO:0000256" key="13">
    <source>
        <dbReference type="ARBA" id="ARBA00023268"/>
    </source>
</evidence>
<gene>
    <name evidence="20" type="ORF">DFR59_12421</name>
</gene>
<accession>A0A370G2W4</accession>
<evidence type="ECO:0000256" key="8">
    <source>
        <dbReference type="ARBA" id="ARBA00022679"/>
    </source>
</evidence>
<evidence type="ECO:0000256" key="9">
    <source>
        <dbReference type="ARBA" id="ARBA00022801"/>
    </source>
</evidence>
<comment type="catalytic activity">
    <reaction evidence="16">
        <text>[GlcNAc-(1-&gt;4)-Mur2Ac(oyl-L-Ala-gamma-D-Glu-L-Lys-D-Ala-D-Ala)](n)-di-trans,octa-cis-undecaprenyl diphosphate + beta-D-GlcNAc-(1-&gt;4)-Mur2Ac(oyl-L-Ala-gamma-D-Glu-L-Lys-D-Ala-D-Ala)-di-trans,octa-cis-undecaprenyl diphosphate = [GlcNAc-(1-&gt;4)-Mur2Ac(oyl-L-Ala-gamma-D-Glu-L-Lys-D-Ala-D-Ala)](n+1)-di-trans,octa-cis-undecaprenyl diphosphate + di-trans,octa-cis-undecaprenyl diphosphate + H(+)</text>
        <dbReference type="Rhea" id="RHEA:23708"/>
        <dbReference type="Rhea" id="RHEA-COMP:9602"/>
        <dbReference type="Rhea" id="RHEA-COMP:9603"/>
        <dbReference type="ChEBI" id="CHEBI:15378"/>
        <dbReference type="ChEBI" id="CHEBI:58405"/>
        <dbReference type="ChEBI" id="CHEBI:60033"/>
        <dbReference type="ChEBI" id="CHEBI:78435"/>
        <dbReference type="EC" id="2.4.99.28"/>
    </reaction>
</comment>
<dbReference type="GO" id="GO:0008658">
    <property type="term" value="F:penicillin binding"/>
    <property type="evidence" value="ECO:0007669"/>
    <property type="project" value="InterPro"/>
</dbReference>
<keyword evidence="17" id="KW-1133">Transmembrane helix</keyword>
<dbReference type="EMBL" id="QQAY01000024">
    <property type="protein sequence ID" value="RDI36934.1"/>
    <property type="molecule type" value="Genomic_DNA"/>
</dbReference>